<feature type="binding site" evidence="8 11">
    <location>
        <position position="91"/>
    </location>
    <ligand>
        <name>Mg(2+)</name>
        <dbReference type="ChEBI" id="CHEBI:18420"/>
    </ligand>
</feature>
<organism evidence="12 13">
    <name type="scientific">Flavobacterium crocinum</name>
    <dbReference type="NCBI Taxonomy" id="2183896"/>
    <lineage>
        <taxon>Bacteria</taxon>
        <taxon>Pseudomonadati</taxon>
        <taxon>Bacteroidota</taxon>
        <taxon>Flavobacteriia</taxon>
        <taxon>Flavobacteriales</taxon>
        <taxon>Flavobacteriaceae</taxon>
        <taxon>Flavobacterium</taxon>
    </lineage>
</organism>
<dbReference type="PANTHER" id="PTHR20881:SF0">
    <property type="entry name" value="3-METHYL-2-OXOBUTANOATE HYDROXYMETHYLTRANSFERASE"/>
    <property type="match status" value="1"/>
</dbReference>
<feature type="binding site" evidence="8 10">
    <location>
        <position position="121"/>
    </location>
    <ligand>
        <name>3-methyl-2-oxobutanoate</name>
        <dbReference type="ChEBI" id="CHEBI:11851"/>
    </ligand>
</feature>
<dbReference type="FunFam" id="3.20.20.60:FF:000017">
    <property type="entry name" value="3-methyl-2-oxobutanoate hydroxymethyltransferase"/>
    <property type="match status" value="1"/>
</dbReference>
<dbReference type="Gene3D" id="3.20.20.60">
    <property type="entry name" value="Phosphoenolpyruvate-binding domains"/>
    <property type="match status" value="1"/>
</dbReference>
<accession>A0A2S1YS99</accession>
<evidence type="ECO:0000256" key="7">
    <source>
        <dbReference type="ARBA" id="ARBA00022842"/>
    </source>
</evidence>
<dbReference type="KEGG" id="fcr:HYN56_23050"/>
<dbReference type="GO" id="GO:0000287">
    <property type="term" value="F:magnesium ion binding"/>
    <property type="evidence" value="ECO:0007669"/>
    <property type="project" value="TreeGrafter"/>
</dbReference>
<comment type="similarity">
    <text evidence="1 8">Belongs to the PanB family.</text>
</comment>
<keyword evidence="12" id="KW-0489">Methyltransferase</keyword>
<evidence type="ECO:0000313" key="13">
    <source>
        <dbReference type="Proteomes" id="UP000245250"/>
    </source>
</evidence>
<dbReference type="NCBIfam" id="NF001452">
    <property type="entry name" value="PRK00311.1"/>
    <property type="match status" value="1"/>
</dbReference>
<protein>
    <recommendedName>
        <fullName evidence="8">3-methyl-2-oxobutanoate hydroxymethyltransferase</fullName>
        <ecNumber evidence="8">2.1.2.11</ecNumber>
    </recommendedName>
    <alternativeName>
        <fullName evidence="8">Ketopantoate hydroxymethyltransferase</fullName>
        <shortName evidence="8">KPHMT</shortName>
    </alternativeName>
</protein>
<keyword evidence="4 8" id="KW-0566">Pantothenate biosynthesis</keyword>
<dbReference type="UniPathway" id="UPA00028">
    <property type="reaction ID" value="UER00003"/>
</dbReference>
<comment type="function">
    <text evidence="8">Catalyzes the reversible reaction in which hydroxymethyl group from 5,10-methylenetetrahydrofolate is transferred onto alpha-ketoisovalerate to form ketopantoate.</text>
</comment>
<gene>
    <name evidence="8 12" type="primary">panB</name>
    <name evidence="12" type="ORF">HYN56_23050</name>
</gene>
<comment type="subunit">
    <text evidence="2 8">Homodecamer; pentamer of dimers.</text>
</comment>
<comment type="catalytic activity">
    <reaction evidence="8">
        <text>(6R)-5,10-methylene-5,6,7,8-tetrahydrofolate + 3-methyl-2-oxobutanoate + H2O = 2-dehydropantoate + (6S)-5,6,7,8-tetrahydrofolate</text>
        <dbReference type="Rhea" id="RHEA:11824"/>
        <dbReference type="ChEBI" id="CHEBI:11561"/>
        <dbReference type="ChEBI" id="CHEBI:11851"/>
        <dbReference type="ChEBI" id="CHEBI:15377"/>
        <dbReference type="ChEBI" id="CHEBI:15636"/>
        <dbReference type="ChEBI" id="CHEBI:57453"/>
        <dbReference type="EC" id="2.1.2.11"/>
    </reaction>
</comment>
<dbReference type="EMBL" id="CP029255">
    <property type="protein sequence ID" value="AWK06951.1"/>
    <property type="molecule type" value="Genomic_DNA"/>
</dbReference>
<dbReference type="SUPFAM" id="SSF51621">
    <property type="entry name" value="Phosphoenolpyruvate/pyruvate domain"/>
    <property type="match status" value="1"/>
</dbReference>
<keyword evidence="6 8" id="KW-0479">Metal-binding</keyword>
<evidence type="ECO:0000256" key="10">
    <source>
        <dbReference type="PIRSR" id="PIRSR000388-2"/>
    </source>
</evidence>
<reference evidence="12 13" key="1">
    <citation type="submission" date="2018-05" db="EMBL/GenBank/DDBJ databases">
        <title>Genome sequencing of Flavobacterium sp. HYN0056.</title>
        <authorList>
            <person name="Yi H."/>
            <person name="Baek C."/>
        </authorList>
    </citation>
    <scope>NUCLEOTIDE SEQUENCE [LARGE SCALE GENOMIC DNA]</scope>
    <source>
        <strain evidence="12 13">HYN0056</strain>
    </source>
</reference>
<dbReference type="AlphaFoldDB" id="A0A2S1YS99"/>
<dbReference type="HAMAP" id="MF_00156">
    <property type="entry name" value="PanB"/>
    <property type="match status" value="1"/>
</dbReference>
<keyword evidence="13" id="KW-1185">Reference proteome</keyword>
<feature type="active site" description="Proton acceptor" evidence="8 9">
    <location>
        <position position="190"/>
    </location>
</feature>
<comment type="subcellular location">
    <subcellularLocation>
        <location evidence="8">Cytoplasm</location>
    </subcellularLocation>
</comment>
<feature type="binding site" evidence="8 10">
    <location>
        <position position="91"/>
    </location>
    <ligand>
        <name>3-methyl-2-oxobutanoate</name>
        <dbReference type="ChEBI" id="CHEBI:11851"/>
    </ligand>
</feature>
<comment type="pathway">
    <text evidence="8">Cofactor biosynthesis; (R)-pantothenate biosynthesis; (R)-pantoate from 3-methyl-2-oxobutanoate: step 1/2.</text>
</comment>
<keyword evidence="5 8" id="KW-0808">Transferase</keyword>
<dbReference type="PIRSF" id="PIRSF000388">
    <property type="entry name" value="Pantoate_hydroxy_MeTrfase"/>
    <property type="match status" value="1"/>
</dbReference>
<dbReference type="CDD" id="cd06557">
    <property type="entry name" value="KPHMT-like"/>
    <property type="match status" value="1"/>
</dbReference>
<dbReference type="Pfam" id="PF02548">
    <property type="entry name" value="Pantoate_transf"/>
    <property type="match status" value="1"/>
</dbReference>
<dbReference type="InterPro" id="IPR003700">
    <property type="entry name" value="Pantoate_hydroxy_MeTrfase"/>
</dbReference>
<dbReference type="InterPro" id="IPR040442">
    <property type="entry name" value="Pyrv_kinase-like_dom_sf"/>
</dbReference>
<evidence type="ECO:0000256" key="1">
    <source>
        <dbReference type="ARBA" id="ARBA00008676"/>
    </source>
</evidence>
<dbReference type="GO" id="GO:0003864">
    <property type="term" value="F:3-methyl-2-oxobutanoate hydroxymethyltransferase activity"/>
    <property type="evidence" value="ECO:0007669"/>
    <property type="project" value="UniProtKB-UniRule"/>
</dbReference>
<dbReference type="PANTHER" id="PTHR20881">
    <property type="entry name" value="3-METHYL-2-OXOBUTANOATE HYDROXYMETHYLTRANSFERASE"/>
    <property type="match status" value="1"/>
</dbReference>
<evidence type="ECO:0000256" key="11">
    <source>
        <dbReference type="PIRSR" id="PIRSR000388-3"/>
    </source>
</evidence>
<dbReference type="Proteomes" id="UP000245250">
    <property type="component" value="Chromosome"/>
</dbReference>
<dbReference type="OrthoDB" id="9781789at2"/>
<dbReference type="GO" id="GO:0008168">
    <property type="term" value="F:methyltransferase activity"/>
    <property type="evidence" value="ECO:0007669"/>
    <property type="project" value="UniProtKB-KW"/>
</dbReference>
<proteinExistence type="inferred from homology"/>
<dbReference type="GO" id="GO:0005737">
    <property type="term" value="C:cytoplasm"/>
    <property type="evidence" value="ECO:0007669"/>
    <property type="project" value="UniProtKB-SubCell"/>
</dbReference>
<dbReference type="GO" id="GO:0015940">
    <property type="term" value="P:pantothenate biosynthetic process"/>
    <property type="evidence" value="ECO:0007669"/>
    <property type="project" value="UniProtKB-UniRule"/>
</dbReference>
<evidence type="ECO:0000256" key="9">
    <source>
        <dbReference type="PIRSR" id="PIRSR000388-1"/>
    </source>
</evidence>
<dbReference type="InterPro" id="IPR015813">
    <property type="entry name" value="Pyrv/PenolPyrv_kinase-like_dom"/>
</dbReference>
<dbReference type="RefSeq" id="WP_109194349.1">
    <property type="nucleotide sequence ID" value="NZ_CP029255.1"/>
</dbReference>
<evidence type="ECO:0000256" key="5">
    <source>
        <dbReference type="ARBA" id="ARBA00022679"/>
    </source>
</evidence>
<keyword evidence="3 8" id="KW-0963">Cytoplasm</keyword>
<name>A0A2S1YS99_9FLAO</name>
<sequence length="272" mass="29773">MSVAKKDYKRITTKSLIEMKSNGEKISMLTAYDYTMAKIVDTAGVDVILVGDSASNVMAGHETTLPITLDQMIYHASSVVRAVERALVVVDLPFGSYQSDPKEALRSSIRIMKESGGHAVKLEGGKEIKESIKKILHAGIPVMGHLGLTPQSIYKFGTYSVRAKEEEEAEKLIEDAQMLEKIGCFAVVLEKIPAELAKKVADSISIPVIGIGAGGGVDGQVLVIHDMLGMNNEFSPRFLRRYLNLYEEMTKAIGQYAADVKSQDFPNANEQY</sequence>
<feature type="binding site" evidence="8 11">
    <location>
        <position position="52"/>
    </location>
    <ligand>
        <name>Mg(2+)</name>
        <dbReference type="ChEBI" id="CHEBI:18420"/>
    </ligand>
</feature>
<dbReference type="GO" id="GO:0032259">
    <property type="term" value="P:methylation"/>
    <property type="evidence" value="ECO:0007669"/>
    <property type="project" value="UniProtKB-KW"/>
</dbReference>
<keyword evidence="7 8" id="KW-0460">Magnesium</keyword>
<comment type="cofactor">
    <cofactor evidence="8 11">
        <name>Mg(2+)</name>
        <dbReference type="ChEBI" id="CHEBI:18420"/>
    </cofactor>
    <text evidence="8 11">Binds 1 Mg(2+) ion per subunit.</text>
</comment>
<evidence type="ECO:0000256" key="3">
    <source>
        <dbReference type="ARBA" id="ARBA00022490"/>
    </source>
</evidence>
<feature type="binding site" evidence="8 11">
    <location>
        <position position="123"/>
    </location>
    <ligand>
        <name>Mg(2+)</name>
        <dbReference type="ChEBI" id="CHEBI:18420"/>
    </ligand>
</feature>
<feature type="binding site" evidence="8 10">
    <location>
        <begin position="52"/>
        <end position="53"/>
    </location>
    <ligand>
        <name>3-methyl-2-oxobutanoate</name>
        <dbReference type="ChEBI" id="CHEBI:11851"/>
    </ligand>
</feature>
<dbReference type="NCBIfam" id="TIGR00222">
    <property type="entry name" value="panB"/>
    <property type="match status" value="1"/>
</dbReference>
<dbReference type="EC" id="2.1.2.11" evidence="8"/>
<evidence type="ECO:0000256" key="2">
    <source>
        <dbReference type="ARBA" id="ARBA00011424"/>
    </source>
</evidence>
<evidence type="ECO:0000313" key="12">
    <source>
        <dbReference type="EMBL" id="AWK06951.1"/>
    </source>
</evidence>
<evidence type="ECO:0000256" key="8">
    <source>
        <dbReference type="HAMAP-Rule" id="MF_00156"/>
    </source>
</evidence>
<evidence type="ECO:0000256" key="6">
    <source>
        <dbReference type="ARBA" id="ARBA00022723"/>
    </source>
</evidence>
<evidence type="ECO:0000256" key="4">
    <source>
        <dbReference type="ARBA" id="ARBA00022655"/>
    </source>
</evidence>